<accession>A0ABD5WPF3</accession>
<dbReference type="EMBL" id="JBHSZH010000005">
    <property type="protein sequence ID" value="MFC7082406.1"/>
    <property type="molecule type" value="Genomic_DNA"/>
</dbReference>
<evidence type="ECO:0008006" key="3">
    <source>
        <dbReference type="Google" id="ProtNLM"/>
    </source>
</evidence>
<sequence>MHNVGTVEIHDCVTDDLAQFDPPEQKRILGDDDRGIQKVETKVEKWGADFRNYVTPLTVATDETVYRQRIGKSDYRAYYVR</sequence>
<keyword evidence="2" id="KW-1185">Reference proteome</keyword>
<comment type="caution">
    <text evidence="1">The sequence shown here is derived from an EMBL/GenBank/DDBJ whole genome shotgun (WGS) entry which is preliminary data.</text>
</comment>
<name>A0ABD5WPF3_9EURY</name>
<organism evidence="1 2">
    <name type="scientific">Halorussus caseinilyticus</name>
    <dbReference type="NCBI Taxonomy" id="3034025"/>
    <lineage>
        <taxon>Archaea</taxon>
        <taxon>Methanobacteriati</taxon>
        <taxon>Methanobacteriota</taxon>
        <taxon>Stenosarchaea group</taxon>
        <taxon>Halobacteria</taxon>
        <taxon>Halobacteriales</taxon>
        <taxon>Haladaptataceae</taxon>
        <taxon>Halorussus</taxon>
    </lineage>
</organism>
<protein>
    <recommendedName>
        <fullName evidence="3">Transposase</fullName>
    </recommendedName>
</protein>
<reference evidence="1 2" key="1">
    <citation type="journal article" date="2019" name="Int. J. Syst. Evol. Microbiol.">
        <title>The Global Catalogue of Microorganisms (GCM) 10K type strain sequencing project: providing services to taxonomists for standard genome sequencing and annotation.</title>
        <authorList>
            <consortium name="The Broad Institute Genomics Platform"/>
            <consortium name="The Broad Institute Genome Sequencing Center for Infectious Disease"/>
            <person name="Wu L."/>
            <person name="Ma J."/>
        </authorList>
    </citation>
    <scope>NUCLEOTIDE SEQUENCE [LARGE SCALE GENOMIC DNA]</scope>
    <source>
        <strain evidence="1 2">DT72</strain>
    </source>
</reference>
<dbReference type="AlphaFoldDB" id="A0ABD5WPF3"/>
<dbReference type="GeneID" id="79304164"/>
<gene>
    <name evidence="1" type="ORF">ACFQJ6_22305</name>
</gene>
<dbReference type="Proteomes" id="UP001596407">
    <property type="component" value="Unassembled WGS sequence"/>
</dbReference>
<evidence type="ECO:0000313" key="2">
    <source>
        <dbReference type="Proteomes" id="UP001596407"/>
    </source>
</evidence>
<proteinExistence type="predicted"/>
<dbReference type="RefSeq" id="WP_276279588.1">
    <property type="nucleotide sequence ID" value="NZ_CP119809.1"/>
</dbReference>
<evidence type="ECO:0000313" key="1">
    <source>
        <dbReference type="EMBL" id="MFC7082406.1"/>
    </source>
</evidence>